<feature type="domain" description="NfeD-like C-terminal" evidence="6">
    <location>
        <begin position="93"/>
        <end position="140"/>
    </location>
</feature>
<keyword evidence="10" id="KW-1185">Reference proteome</keyword>
<evidence type="ECO:0000259" key="6">
    <source>
        <dbReference type="Pfam" id="PF01957"/>
    </source>
</evidence>
<evidence type="ECO:0000313" key="9">
    <source>
        <dbReference type="Proteomes" id="UP000184001"/>
    </source>
</evidence>
<name>A0A8G2C9Y5_9BACT</name>
<keyword evidence="2 5" id="KW-0812">Transmembrane</keyword>
<evidence type="ECO:0000313" key="7">
    <source>
        <dbReference type="EMBL" id="MEZ6853754.1"/>
    </source>
</evidence>
<comment type="subcellular location">
    <subcellularLocation>
        <location evidence="1">Membrane</location>
        <topology evidence="1">Multi-pass membrane protein</topology>
    </subcellularLocation>
</comment>
<sequence length="152" mass="16870">MFDTNFDVNFIWLAWFSLAVVFFLIEMFTPTFIVIFFSAGAVLAGCAALLDMSLTFQVVTFFSSSIALLILLRKKMPSMFSQDTVDNEVFTDAALNSKATVTEPITSATAGRIKYQGTFWNAESTEEITSGTIVTILARKESDPNTFIVKKD</sequence>
<dbReference type="Proteomes" id="UP000184001">
    <property type="component" value="Unassembled WGS sequence"/>
</dbReference>
<dbReference type="GO" id="GO:0005886">
    <property type="term" value="C:plasma membrane"/>
    <property type="evidence" value="ECO:0007669"/>
    <property type="project" value="TreeGrafter"/>
</dbReference>
<evidence type="ECO:0000256" key="1">
    <source>
        <dbReference type="ARBA" id="ARBA00004141"/>
    </source>
</evidence>
<accession>A0A8G2C9Y5</accession>
<evidence type="ECO:0000256" key="4">
    <source>
        <dbReference type="ARBA" id="ARBA00023136"/>
    </source>
</evidence>
<dbReference type="GO" id="GO:0008233">
    <property type="term" value="F:peptidase activity"/>
    <property type="evidence" value="ECO:0007669"/>
    <property type="project" value="UniProtKB-KW"/>
</dbReference>
<dbReference type="EMBL" id="JBFSOO010000006">
    <property type="protein sequence ID" value="MEZ6853754.1"/>
    <property type="molecule type" value="Genomic_DNA"/>
</dbReference>
<evidence type="ECO:0000313" key="10">
    <source>
        <dbReference type="Proteomes" id="UP001568358"/>
    </source>
</evidence>
<evidence type="ECO:0000256" key="5">
    <source>
        <dbReference type="SAM" id="Phobius"/>
    </source>
</evidence>
<evidence type="ECO:0000256" key="2">
    <source>
        <dbReference type="ARBA" id="ARBA00022692"/>
    </source>
</evidence>
<reference evidence="8 9" key="1">
    <citation type="submission" date="2016-11" db="EMBL/GenBank/DDBJ databases">
        <authorList>
            <person name="Varghese N."/>
            <person name="Submissions S."/>
        </authorList>
    </citation>
    <scope>NUCLEOTIDE SEQUENCE [LARGE SCALE GENOMIC DNA]</scope>
    <source>
        <strain evidence="8 9">DSM 17919</strain>
    </source>
</reference>
<dbReference type="RefSeq" id="WP_019999954.1">
    <property type="nucleotide sequence ID" value="NZ_CP192219.1"/>
</dbReference>
<organism evidence="8 9">
    <name type="scientific">Halodesulfovibrio aestuarii</name>
    <dbReference type="NCBI Taxonomy" id="126333"/>
    <lineage>
        <taxon>Bacteria</taxon>
        <taxon>Pseudomonadati</taxon>
        <taxon>Thermodesulfobacteriota</taxon>
        <taxon>Desulfovibrionia</taxon>
        <taxon>Desulfovibrionales</taxon>
        <taxon>Desulfovibrionaceae</taxon>
        <taxon>Halodesulfovibrio</taxon>
    </lineage>
</organism>
<dbReference type="GO" id="GO:0006508">
    <property type="term" value="P:proteolysis"/>
    <property type="evidence" value="ECO:0007669"/>
    <property type="project" value="UniProtKB-KW"/>
</dbReference>
<dbReference type="Pfam" id="PF01957">
    <property type="entry name" value="NfeD"/>
    <property type="match status" value="1"/>
</dbReference>
<dbReference type="PANTHER" id="PTHR33507">
    <property type="entry name" value="INNER MEMBRANE PROTEIN YBBJ"/>
    <property type="match status" value="1"/>
</dbReference>
<evidence type="ECO:0000313" key="8">
    <source>
        <dbReference type="EMBL" id="SHJ23408.1"/>
    </source>
</evidence>
<keyword evidence="8" id="KW-0645">Protease</keyword>
<feature type="transmembrane region" description="Helical" evidence="5">
    <location>
        <begin position="6"/>
        <end position="25"/>
    </location>
</feature>
<keyword evidence="8" id="KW-0378">Hydrolase</keyword>
<reference evidence="7 10" key="2">
    <citation type="submission" date="2024-07" db="EMBL/GenBank/DDBJ databases">
        <title>Active virus-host system and metabolic interactions in a Lokiarchaeon culture.</title>
        <authorList>
            <person name="Ponce Toledo R.I."/>
            <person name="Rodrigues Oliveira T."/>
            <person name="Schleper C."/>
        </authorList>
    </citation>
    <scope>NUCLEOTIDE SEQUENCE [LARGE SCALE GENOMIC DNA]</scope>
    <source>
        <strain evidence="7 10">B35</strain>
    </source>
</reference>
<dbReference type="AlphaFoldDB" id="A0A8G2C9Y5"/>
<protein>
    <submittedName>
        <fullName evidence="8">Membrane protein implicated in regulation of membrane protease activity</fullName>
    </submittedName>
    <submittedName>
        <fullName evidence="7">NfeD family protein</fullName>
    </submittedName>
</protein>
<evidence type="ECO:0000256" key="3">
    <source>
        <dbReference type="ARBA" id="ARBA00022989"/>
    </source>
</evidence>
<gene>
    <name evidence="7" type="ORF">AB2Z07_09450</name>
    <name evidence="8" type="ORF">SAMN05660830_01879</name>
</gene>
<dbReference type="InterPro" id="IPR002810">
    <property type="entry name" value="NfeD-like_C"/>
</dbReference>
<dbReference type="InterPro" id="IPR012340">
    <property type="entry name" value="NA-bd_OB-fold"/>
</dbReference>
<dbReference type="PANTHER" id="PTHR33507:SF3">
    <property type="entry name" value="INNER MEMBRANE PROTEIN YBBJ"/>
    <property type="match status" value="1"/>
</dbReference>
<feature type="transmembrane region" description="Helical" evidence="5">
    <location>
        <begin position="56"/>
        <end position="72"/>
    </location>
</feature>
<dbReference type="InterPro" id="IPR052165">
    <property type="entry name" value="Membrane_assoc_protease"/>
</dbReference>
<proteinExistence type="predicted"/>
<dbReference type="Gene3D" id="2.40.50.140">
    <property type="entry name" value="Nucleic acid-binding proteins"/>
    <property type="match status" value="1"/>
</dbReference>
<keyword evidence="4 5" id="KW-0472">Membrane</keyword>
<dbReference type="Proteomes" id="UP001568358">
    <property type="component" value="Unassembled WGS sequence"/>
</dbReference>
<comment type="caution">
    <text evidence="8">The sequence shown here is derived from an EMBL/GenBank/DDBJ whole genome shotgun (WGS) entry which is preliminary data.</text>
</comment>
<dbReference type="EMBL" id="FQZR01000004">
    <property type="protein sequence ID" value="SHJ23408.1"/>
    <property type="molecule type" value="Genomic_DNA"/>
</dbReference>
<keyword evidence="3 5" id="KW-1133">Transmembrane helix</keyword>